<comment type="similarity">
    <text evidence="1">Belongs to the paxM FAD-dependent monooxygenase family.</text>
</comment>
<name>A0A3E2HDS8_SCYLI</name>
<evidence type="ECO:0000256" key="1">
    <source>
        <dbReference type="ARBA" id="ARBA00007992"/>
    </source>
</evidence>
<dbReference type="SUPFAM" id="SSF54373">
    <property type="entry name" value="FAD-linked reductases, C-terminal domain"/>
    <property type="match status" value="1"/>
</dbReference>
<feature type="non-terminal residue" evidence="8">
    <location>
        <position position="421"/>
    </location>
</feature>
<reference evidence="8 9" key="1">
    <citation type="submission" date="2018-05" db="EMBL/GenBank/DDBJ databases">
        <title>Draft genome sequence of Scytalidium lignicola DSM 105466, a ubiquitous saprotrophic fungus.</title>
        <authorList>
            <person name="Buettner E."/>
            <person name="Gebauer A.M."/>
            <person name="Hofrichter M."/>
            <person name="Liers C."/>
            <person name="Kellner H."/>
        </authorList>
    </citation>
    <scope>NUCLEOTIDE SEQUENCE [LARGE SCALE GENOMIC DNA]</scope>
    <source>
        <strain evidence="8 9">DSM 105466</strain>
    </source>
</reference>
<dbReference type="GO" id="GO:0004497">
    <property type="term" value="F:monooxygenase activity"/>
    <property type="evidence" value="ECO:0007669"/>
    <property type="project" value="UniProtKB-KW"/>
</dbReference>
<keyword evidence="4" id="KW-0560">Oxidoreductase</keyword>
<evidence type="ECO:0000313" key="8">
    <source>
        <dbReference type="EMBL" id="RFU31564.1"/>
    </source>
</evidence>
<dbReference type="InterPro" id="IPR050493">
    <property type="entry name" value="FAD-dep_Monooxygenase_BioMet"/>
</dbReference>
<accession>A0A3E2HDS8</accession>
<evidence type="ECO:0000259" key="6">
    <source>
        <dbReference type="Pfam" id="PF01266"/>
    </source>
</evidence>
<evidence type="ECO:0000256" key="3">
    <source>
        <dbReference type="ARBA" id="ARBA00022827"/>
    </source>
</evidence>
<dbReference type="InterPro" id="IPR006076">
    <property type="entry name" value="FAD-dep_OxRdtase"/>
</dbReference>
<keyword evidence="3" id="KW-0274">FAD</keyword>
<dbReference type="InterPro" id="IPR002938">
    <property type="entry name" value="FAD-bd"/>
</dbReference>
<evidence type="ECO:0000259" key="7">
    <source>
        <dbReference type="Pfam" id="PF01494"/>
    </source>
</evidence>
<dbReference type="PANTHER" id="PTHR13789:SF215">
    <property type="entry name" value="FAD-BINDING DOMAIN-CONTAINING PROTEIN-RELATED"/>
    <property type="match status" value="1"/>
</dbReference>
<feature type="non-terminal residue" evidence="8">
    <location>
        <position position="1"/>
    </location>
</feature>
<evidence type="ECO:0000256" key="4">
    <source>
        <dbReference type="ARBA" id="ARBA00023002"/>
    </source>
</evidence>
<dbReference type="SUPFAM" id="SSF51905">
    <property type="entry name" value="FAD/NAD(P)-binding domain"/>
    <property type="match status" value="1"/>
</dbReference>
<feature type="domain" description="FAD dependent oxidoreductase" evidence="6">
    <location>
        <begin position="15"/>
        <end position="46"/>
    </location>
</feature>
<protein>
    <submittedName>
        <fullName evidence="8">Uncharacterized protein</fullName>
    </submittedName>
</protein>
<keyword evidence="9" id="KW-1185">Reference proteome</keyword>
<dbReference type="InterPro" id="IPR036188">
    <property type="entry name" value="FAD/NAD-bd_sf"/>
</dbReference>
<proteinExistence type="inferred from homology"/>
<dbReference type="Proteomes" id="UP000258309">
    <property type="component" value="Unassembled WGS sequence"/>
</dbReference>
<keyword evidence="5" id="KW-0503">Monooxygenase</keyword>
<feature type="domain" description="FAD-binding" evidence="7">
    <location>
        <begin position="161"/>
        <end position="344"/>
    </location>
</feature>
<comment type="caution">
    <text evidence="8">The sequence shown here is derived from an EMBL/GenBank/DDBJ whole genome shotgun (WGS) entry which is preliminary data.</text>
</comment>
<dbReference type="Gene3D" id="3.50.50.60">
    <property type="entry name" value="FAD/NAD(P)-binding domain"/>
    <property type="match status" value="1"/>
</dbReference>
<dbReference type="STRING" id="5539.A0A3E2HDS8"/>
<dbReference type="Pfam" id="PF01494">
    <property type="entry name" value="FAD_binding_3"/>
    <property type="match status" value="1"/>
</dbReference>
<dbReference type="GO" id="GO:0071949">
    <property type="term" value="F:FAD binding"/>
    <property type="evidence" value="ECO:0007669"/>
    <property type="project" value="InterPro"/>
</dbReference>
<dbReference type="PRINTS" id="PR00420">
    <property type="entry name" value="RNGMNOXGNASE"/>
</dbReference>
<dbReference type="AlphaFoldDB" id="A0A3E2HDS8"/>
<organism evidence="8 9">
    <name type="scientific">Scytalidium lignicola</name>
    <name type="common">Hyphomycete</name>
    <dbReference type="NCBI Taxonomy" id="5539"/>
    <lineage>
        <taxon>Eukaryota</taxon>
        <taxon>Fungi</taxon>
        <taxon>Dikarya</taxon>
        <taxon>Ascomycota</taxon>
        <taxon>Pezizomycotina</taxon>
        <taxon>Leotiomycetes</taxon>
        <taxon>Leotiomycetes incertae sedis</taxon>
        <taxon>Scytalidium</taxon>
    </lineage>
</organism>
<dbReference type="OrthoDB" id="9993796at2759"/>
<evidence type="ECO:0000313" key="9">
    <source>
        <dbReference type="Proteomes" id="UP000258309"/>
    </source>
</evidence>
<dbReference type="EMBL" id="NCSJ02000073">
    <property type="protein sequence ID" value="RFU31564.1"/>
    <property type="molecule type" value="Genomic_DNA"/>
</dbReference>
<sequence>MGSATSFTKPKPLNIVIVGGGIAGFSTAIACRRAGHNVTIYERSSLNNEIGAAISISSNASRSILAWGLDSVRARVVEGKRSYRAYGTTLEKFHDMQHANTTEVFGAPFLFVHRLDFNDELRRLATNDKGEGKPVVVHLKSVVTKYIPESGSIELADGTILTGDLVIAADGVHSTAIEAILGAHNPAIPTDQMAYRFLIPTSKLLEDPSTSQLVNDDGNEIQNLALLQHTDEVIGVEDWQTQGSRETLLEIYSNFDPALLAVIKKATDIKKWPLLYRAPVSTWHKGRLVAVGDAAHPMLPHQGQGANQALEDAVALGIVLSGATPETLEHRLQVFERIRTKRASLMQIFSNAGQDQMEKMGEDAEIYIPRNEIPKSPDEFVKYIFGYDVVRDATQTMEIEYPSWKLSATFFDKTPGRGVYP</sequence>
<evidence type="ECO:0000256" key="2">
    <source>
        <dbReference type="ARBA" id="ARBA00022630"/>
    </source>
</evidence>
<keyword evidence="2" id="KW-0285">Flavoprotein</keyword>
<evidence type="ECO:0000256" key="5">
    <source>
        <dbReference type="ARBA" id="ARBA00023033"/>
    </source>
</evidence>
<dbReference type="PANTHER" id="PTHR13789">
    <property type="entry name" value="MONOOXYGENASE"/>
    <property type="match status" value="1"/>
</dbReference>
<dbReference type="OMA" id="CRNDELG"/>
<dbReference type="Pfam" id="PF01266">
    <property type="entry name" value="DAO"/>
    <property type="match status" value="1"/>
</dbReference>
<gene>
    <name evidence="8" type="ORF">B7463_g4788</name>
</gene>